<accession>A0A6P2C8J0</accession>
<dbReference type="RefSeq" id="WP_010838947.1">
    <property type="nucleotide sequence ID" value="NZ_QRCM01000001.1"/>
</dbReference>
<comment type="caution">
    <text evidence="2">The sequence shown here is derived from an EMBL/GenBank/DDBJ whole genome shotgun (WGS) entry which is preliminary data.</text>
</comment>
<proteinExistence type="predicted"/>
<evidence type="ECO:0000313" key="2">
    <source>
        <dbReference type="EMBL" id="TXG89049.1"/>
    </source>
</evidence>
<evidence type="ECO:0000313" key="1">
    <source>
        <dbReference type="EMBL" id="TXG88259.1"/>
    </source>
</evidence>
<dbReference type="Proteomes" id="UP000471120">
    <property type="component" value="Unassembled WGS sequence"/>
</dbReference>
<evidence type="ECO:0008006" key="4">
    <source>
        <dbReference type="Google" id="ProtNLM"/>
    </source>
</evidence>
<evidence type="ECO:0000313" key="3">
    <source>
        <dbReference type="Proteomes" id="UP000471120"/>
    </source>
</evidence>
<dbReference type="AlphaFoldDB" id="A0A6P2C8J0"/>
<dbReference type="InterPro" id="IPR029058">
    <property type="entry name" value="AB_hydrolase_fold"/>
</dbReference>
<dbReference type="Gene3D" id="3.40.50.1820">
    <property type="entry name" value="alpha/beta hydrolase"/>
    <property type="match status" value="1"/>
</dbReference>
<dbReference type="SUPFAM" id="SSF53474">
    <property type="entry name" value="alpha/beta-Hydrolases"/>
    <property type="match status" value="1"/>
</dbReference>
<protein>
    <recommendedName>
        <fullName evidence="4">PE-PPE domain-containing protein</fullName>
    </recommendedName>
</protein>
<dbReference type="EMBL" id="QRCM01000001">
    <property type="protein sequence ID" value="TXG89049.1"/>
    <property type="molecule type" value="Genomic_DNA"/>
</dbReference>
<sequence>MTVRTIVAVAVGIGDNAAHGMLSDVTRYLDRDVTEVRELRWPAEYGPAPRFFGQSFNQSLQILRGSILHTLETAPHPRSVALVGYSGGAAGIGDVVAELHATNSRLLDRISCVCLLADPRQPDYVSPPGEDKFGIAGNRGIPNHLFPVLWFYDPADPIPYLERHSPLRRVADLTADLTLTNLVGWATAARGILAAQQLQEIVINWRNPAEVRARFKAAADAIGRYVGPDHISYATRTVPGGRLTHTRKIAVYLNSFAHSRTRE</sequence>
<reference evidence="2 3" key="1">
    <citation type="submission" date="2018-07" db="EMBL/GenBank/DDBJ databases">
        <title>Genome sequence of Rhodococcus rhodnii ATCC 35071 from Rhodnius prolixus.</title>
        <authorList>
            <person name="Patel V."/>
            <person name="Vogel K.J."/>
        </authorList>
    </citation>
    <scope>NUCLEOTIDE SEQUENCE [LARGE SCALE GENOMIC DNA]</scope>
    <source>
        <strain evidence="2 3">ATCC 35071</strain>
    </source>
</reference>
<dbReference type="EMBL" id="QRCM01000003">
    <property type="protein sequence ID" value="TXG88259.1"/>
    <property type="molecule type" value="Genomic_DNA"/>
</dbReference>
<name>A0A6P2C8J0_9NOCA</name>
<organism evidence="2 3">
    <name type="scientific">Rhodococcus rhodnii</name>
    <dbReference type="NCBI Taxonomy" id="38312"/>
    <lineage>
        <taxon>Bacteria</taxon>
        <taxon>Bacillati</taxon>
        <taxon>Actinomycetota</taxon>
        <taxon>Actinomycetes</taxon>
        <taxon>Mycobacteriales</taxon>
        <taxon>Nocardiaceae</taxon>
        <taxon>Rhodococcus</taxon>
    </lineage>
</organism>
<gene>
    <name evidence="2" type="ORF">DW322_00830</name>
    <name evidence="1" type="ORF">DW322_21490</name>
</gene>